<accession>U7QFW7</accession>
<organism evidence="1 2">
    <name type="scientific">Lyngbya aestuarii BL J</name>
    <dbReference type="NCBI Taxonomy" id="1348334"/>
    <lineage>
        <taxon>Bacteria</taxon>
        <taxon>Bacillati</taxon>
        <taxon>Cyanobacteriota</taxon>
        <taxon>Cyanophyceae</taxon>
        <taxon>Oscillatoriophycideae</taxon>
        <taxon>Oscillatoriales</taxon>
        <taxon>Microcoleaceae</taxon>
        <taxon>Lyngbya</taxon>
    </lineage>
</organism>
<comment type="caution">
    <text evidence="1">The sequence shown here is derived from an EMBL/GenBank/DDBJ whole genome shotgun (WGS) entry which is preliminary data.</text>
</comment>
<sequence>MKVIYNFRSQSWCRVIIVNEVQKQVLNIQSNIGGQTCG</sequence>
<evidence type="ECO:0000313" key="2">
    <source>
        <dbReference type="Proteomes" id="UP000017127"/>
    </source>
</evidence>
<keyword evidence="2" id="KW-1185">Reference proteome</keyword>
<name>U7QFW7_9CYAN</name>
<evidence type="ECO:0000313" key="1">
    <source>
        <dbReference type="EMBL" id="ERT06844.1"/>
    </source>
</evidence>
<proteinExistence type="predicted"/>
<protein>
    <submittedName>
        <fullName evidence="1">Uncharacterized protein</fullName>
    </submittedName>
</protein>
<reference evidence="1 2" key="1">
    <citation type="journal article" date="2013" name="Front. Microbiol.">
        <title>Comparative genomic analyses of the cyanobacterium, Lyngbya aestuarii BL J, a powerful hydrogen producer.</title>
        <authorList>
            <person name="Kothari A."/>
            <person name="Vaughn M."/>
            <person name="Garcia-Pichel F."/>
        </authorList>
    </citation>
    <scope>NUCLEOTIDE SEQUENCE [LARGE SCALE GENOMIC DNA]</scope>
    <source>
        <strain evidence="1 2">BL J</strain>
    </source>
</reference>
<gene>
    <name evidence="1" type="ORF">M595_3139</name>
</gene>
<dbReference type="AlphaFoldDB" id="U7QFW7"/>
<dbReference type="Proteomes" id="UP000017127">
    <property type="component" value="Unassembled WGS sequence"/>
</dbReference>
<dbReference type="EMBL" id="AUZM01000029">
    <property type="protein sequence ID" value="ERT06844.1"/>
    <property type="molecule type" value="Genomic_DNA"/>
</dbReference>